<gene>
    <name evidence="3" type="ordered locus">CLIBASIA_00965</name>
</gene>
<dbReference type="KEGG" id="las:CLIBASIA_00965"/>
<protein>
    <submittedName>
        <fullName evidence="3">Putative membrane-bound lytic murein transglycosylase signal peptide protein</fullName>
    </submittedName>
</protein>
<dbReference type="OrthoDB" id="9808544at2"/>
<dbReference type="CDD" id="cd13399">
    <property type="entry name" value="Slt35-like"/>
    <property type="match status" value="1"/>
</dbReference>
<dbReference type="AlphaFoldDB" id="C6XHN8"/>
<dbReference type="RefSeq" id="WP_012778527.1">
    <property type="nucleotide sequence ID" value="NC_012985.3"/>
</dbReference>
<evidence type="ECO:0000256" key="1">
    <source>
        <dbReference type="SAM" id="SignalP"/>
    </source>
</evidence>
<dbReference type="SMR" id="C6XHN8"/>
<organism evidence="3 4">
    <name type="scientific">Liberibacter asiaticus (strain psy62)</name>
    <dbReference type="NCBI Taxonomy" id="537021"/>
    <lineage>
        <taxon>Bacteria</taxon>
        <taxon>Pseudomonadati</taxon>
        <taxon>Pseudomonadota</taxon>
        <taxon>Alphaproteobacteria</taxon>
        <taxon>Hyphomicrobiales</taxon>
        <taxon>Rhizobiaceae</taxon>
        <taxon>Liberibacter</taxon>
    </lineage>
</organism>
<dbReference type="eggNOG" id="COG2951">
    <property type="taxonomic scope" value="Bacteria"/>
</dbReference>
<dbReference type="EMBL" id="CP001677">
    <property type="protein sequence ID" value="ACT56781.1"/>
    <property type="molecule type" value="Genomic_DNA"/>
</dbReference>
<dbReference type="InterPro" id="IPR043426">
    <property type="entry name" value="MltB-like"/>
</dbReference>
<dbReference type="STRING" id="537021.CLIBASIA_00965"/>
<sequence>MSFKKYLLISLLMMVYPMLAQAVTQPKKATTQFICSDTADRFGEWKSAARARAVREGMSPKTAKHLFADLEYLDTTIARDRKMVTSPPVSFKDYLDGLSSSEIIAQGIALKKANSRLLINLKKEYGVPPGILMALWGLETHFGETMGKTPLLSTLATLAYDCRRAKFFTEQFFYALDLVKKGVISSHALGATFGEIGQFQFLPVNVVKYAIDADEDGKIDLVKSNIDAIASAAKFLAKLGWTKCAGYQPGEKNFAILKHWNASLNYNKTIAYIAAHIDGVPIGKGYDT</sequence>
<dbReference type="GO" id="GO:0008933">
    <property type="term" value="F:peptidoglycan lytic transglycosylase activity"/>
    <property type="evidence" value="ECO:0007669"/>
    <property type="project" value="TreeGrafter"/>
</dbReference>
<accession>C6XHN8</accession>
<evidence type="ECO:0000313" key="3">
    <source>
        <dbReference type="EMBL" id="ACT56781.1"/>
    </source>
</evidence>
<reference evidence="3 4" key="1">
    <citation type="journal article" date="2009" name="Mol. Plant Microbe Interact.">
        <title>Complete genome sequence of citrus huanglongbing bacterium, 'Candidatus Liberibacter asiaticus' obtained through metagenomics.</title>
        <authorList>
            <person name="Duan Y."/>
            <person name="Zhou L."/>
            <person name="Hall D.G."/>
            <person name="Li W."/>
            <person name="Doddapaneni H."/>
            <person name="Lin H."/>
            <person name="Liu L."/>
            <person name="Vahling C.M."/>
            <person name="Gabriel D.W."/>
            <person name="Williams K.P."/>
            <person name="Dickerman A."/>
            <person name="Sun Y."/>
            <person name="Gottwald T."/>
        </authorList>
    </citation>
    <scope>NUCLEOTIDE SEQUENCE [LARGE SCALE GENOMIC DNA]</scope>
    <source>
        <strain evidence="4">psy62</strain>
    </source>
</reference>
<dbReference type="SUPFAM" id="SSF53955">
    <property type="entry name" value="Lysozyme-like"/>
    <property type="match status" value="1"/>
</dbReference>
<keyword evidence="1" id="KW-0732">Signal</keyword>
<dbReference type="HOGENOM" id="CLU_035402_3_0_5"/>
<evidence type="ECO:0000259" key="2">
    <source>
        <dbReference type="Pfam" id="PF13406"/>
    </source>
</evidence>
<dbReference type="PANTHER" id="PTHR30163">
    <property type="entry name" value="MEMBRANE-BOUND LYTIC MUREIN TRANSGLYCOSYLASE B"/>
    <property type="match status" value="1"/>
</dbReference>
<reference evidence="3 4" key="2">
    <citation type="journal article" date="2011" name="Appl. Environ. Microbiol.">
        <title>Diversity and plasticity of the intracellular plant pathogen and insect symbiont, 'Candidatus Liberibacter asiaticus', revealed by hyper variable prophage genes with intragenic tandem repeats.</title>
        <authorList>
            <person name="Zhou L."/>
            <person name="Powell C.A."/>
            <person name="Hoffman M.T."/>
            <person name="Li W."/>
            <person name="Fan G."/>
            <person name="Liu B."/>
            <person name="Lin H."/>
            <person name="Duan Y."/>
        </authorList>
    </citation>
    <scope>NUCLEOTIDE SEQUENCE [LARGE SCALE GENOMIC DNA]</scope>
    <source>
        <strain evidence="4">psy62</strain>
    </source>
</reference>
<feature type="domain" description="Transglycosylase SLT" evidence="2">
    <location>
        <begin position="42"/>
        <end position="245"/>
    </location>
</feature>
<dbReference type="CAZy" id="GH103">
    <property type="family name" value="Glycoside Hydrolase Family 103"/>
</dbReference>
<dbReference type="Proteomes" id="UP000002744">
    <property type="component" value="Chromosome"/>
</dbReference>
<dbReference type="GO" id="GO:0009253">
    <property type="term" value="P:peptidoglycan catabolic process"/>
    <property type="evidence" value="ECO:0007669"/>
    <property type="project" value="TreeGrafter"/>
</dbReference>
<dbReference type="InterPro" id="IPR023346">
    <property type="entry name" value="Lysozyme-like_dom_sf"/>
</dbReference>
<dbReference type="Gene3D" id="1.10.8.350">
    <property type="entry name" value="Bacterial muramidase"/>
    <property type="match status" value="1"/>
</dbReference>
<evidence type="ECO:0000313" key="4">
    <source>
        <dbReference type="Proteomes" id="UP000002744"/>
    </source>
</evidence>
<feature type="chain" id="PRO_5002971269" evidence="1">
    <location>
        <begin position="23"/>
        <end position="288"/>
    </location>
</feature>
<dbReference type="InterPro" id="IPR031304">
    <property type="entry name" value="SLT_2"/>
</dbReference>
<dbReference type="PANTHER" id="PTHR30163:SF8">
    <property type="entry name" value="LYTIC MUREIN TRANSGLYCOSYLASE"/>
    <property type="match status" value="1"/>
</dbReference>
<proteinExistence type="predicted"/>
<feature type="signal peptide" evidence="1">
    <location>
        <begin position="1"/>
        <end position="22"/>
    </location>
</feature>
<dbReference type="GeneID" id="93076546"/>
<name>C6XHN8_LIBAP</name>
<dbReference type="Pfam" id="PF13406">
    <property type="entry name" value="SLT_2"/>
    <property type="match status" value="1"/>
</dbReference>